<dbReference type="GO" id="GO:0016020">
    <property type="term" value="C:membrane"/>
    <property type="evidence" value="ECO:0007669"/>
    <property type="project" value="InterPro"/>
</dbReference>
<dbReference type="PROSITE" id="PS00134">
    <property type="entry name" value="TRYPSIN_HIS"/>
    <property type="match status" value="1"/>
</dbReference>
<dbReference type="GO" id="GO:0004252">
    <property type="term" value="F:serine-type endopeptidase activity"/>
    <property type="evidence" value="ECO:0007669"/>
    <property type="project" value="InterPro"/>
</dbReference>
<keyword evidence="13" id="KW-1185">Reference proteome</keyword>
<dbReference type="InterPro" id="IPR009003">
    <property type="entry name" value="Peptidase_S1_PA"/>
</dbReference>
<dbReference type="InterPro" id="IPR001190">
    <property type="entry name" value="SRCR"/>
</dbReference>
<name>A0A6B0QWU9_9CETA</name>
<comment type="caution">
    <text evidence="6">Lacks conserved residue(s) required for the propagation of feature annotation.</text>
</comment>
<dbReference type="InterPro" id="IPR002172">
    <property type="entry name" value="LDrepeatLR_classA_rpt"/>
</dbReference>
<keyword evidence="2 7" id="KW-0378">Hydrolase</keyword>
<evidence type="ECO:0000259" key="10">
    <source>
        <dbReference type="PROSITE" id="PS50240"/>
    </source>
</evidence>
<dbReference type="InterPro" id="IPR033116">
    <property type="entry name" value="TRYPSIN_SER"/>
</dbReference>
<feature type="region of interest" description="Disordered" evidence="8">
    <location>
        <begin position="297"/>
        <end position="341"/>
    </location>
</feature>
<dbReference type="PRINTS" id="PR00722">
    <property type="entry name" value="CHYMOTRYPSIN"/>
</dbReference>
<proteinExistence type="predicted"/>
<dbReference type="Gene3D" id="2.40.10.10">
    <property type="entry name" value="Trypsin-like serine proteases"/>
    <property type="match status" value="1"/>
</dbReference>
<dbReference type="PROSITE" id="PS00135">
    <property type="entry name" value="TRYPSIN_SER"/>
    <property type="match status" value="1"/>
</dbReference>
<feature type="compositionally biased region" description="Low complexity" evidence="8">
    <location>
        <begin position="325"/>
        <end position="341"/>
    </location>
</feature>
<dbReference type="PANTHER" id="PTHR24252">
    <property type="entry name" value="ACROSIN-RELATED"/>
    <property type="match status" value="1"/>
</dbReference>
<dbReference type="Gene3D" id="3.10.250.10">
    <property type="entry name" value="SRCR-like domain"/>
    <property type="match status" value="1"/>
</dbReference>
<evidence type="ECO:0000256" key="8">
    <source>
        <dbReference type="SAM" id="MobiDB-lite"/>
    </source>
</evidence>
<keyword evidence="4" id="KW-1015">Disulfide bond</keyword>
<dbReference type="Proteomes" id="UP000322234">
    <property type="component" value="Unassembled WGS sequence"/>
</dbReference>
<sequence>MAGGAFHVGPQAWSARMLRQPVSLMDPKNRARNTTNISPEPHSAGHILWGWTCHHRLPESESEDLQVHIAGLYLRGGVLIPPGWPRTPILSSYQRPVGPSGNDMKLRVTLGGQWSARGTDFPAQLRGGWGGGRHSVPAPFFPTCLGRQRPTWIFPSTPAESGGFSPWETMERDSRRVSASGDLGPEPPSTGKAGMVLAARCGMGTRVRLGFQRKLKVPFLGATWQLLGQPALSQFVEVATWEEKLMGFGEWFSLLPSALDFLAHVSASPKSFDPRILGIIGASGKAEEPLVCRAVKSQHAQRSVKDEKEVPEVQSPSPPHSPADCTPSTGTLSTGPGSLSSCCSPVPSLVFKLKVRMMFYNLRMGCQGVKREERVNASPAGTPPPRASPGRAPAARASPSRSSSGRSSSTMSPLTTSSPTRVYLVRATPVGTVPVHASPAGPTPAARAARESPGITLPKFTWQEGQKRLPLIGCVLLLIALVVSLIILFYFWRGHTGVNYKEPRESCPSHAVRCDGVEDCKLKSDELGCVRFDWDKSLLKVYSGSSHQWLPVCSDSWNDSYSQKTCQQLGFESAYWTTKVDNRNVDSSFSVSEFNSTIQQSTYRSDCPSQQYVALQCSHCGLRAMTGRIVGGARAPESKWPWQVSLQFSRTHICGGTLIDAQWILTAAHCFFITREKILEGWKVYVGTNDLHHLPESASVAQIIINSNYSDDQDDYDIALMRLSKPLTLSAHVHPACLPMHGQTFGLNEICWITGFGKTKETDERTSPFLREVQVNLIDFKKCNDYLVYDSYLTPRMMCAGDLRGGRDSCQGDSGGPLVCEQNGRWYLAGVTSWGTGCGQRNKPGVYTKVTEVLPWIYSKMEREMRFRKS</sequence>
<reference evidence="12" key="1">
    <citation type="submission" date="2019-10" db="EMBL/GenBank/DDBJ databases">
        <title>The sequence and de novo assembly of the wild yak genome.</title>
        <authorList>
            <person name="Liu Y."/>
        </authorList>
    </citation>
    <scope>NUCLEOTIDE SEQUENCE [LARGE SCALE GENOMIC DNA]</scope>
    <source>
        <strain evidence="12">WY2019</strain>
    </source>
</reference>
<evidence type="ECO:0000313" key="12">
    <source>
        <dbReference type="EMBL" id="MXQ81532.1"/>
    </source>
</evidence>
<keyword evidence="3 7" id="KW-0720">Serine protease</keyword>
<dbReference type="CDD" id="cd00112">
    <property type="entry name" value="LDLa"/>
    <property type="match status" value="1"/>
</dbReference>
<comment type="caution">
    <text evidence="12">The sequence shown here is derived from an EMBL/GenBank/DDBJ whole genome shotgun (WGS) entry which is preliminary data.</text>
</comment>
<keyword evidence="9" id="KW-0812">Transmembrane</keyword>
<keyword evidence="9" id="KW-1133">Transmembrane helix</keyword>
<dbReference type="InterPro" id="IPR001314">
    <property type="entry name" value="Peptidase_S1A"/>
</dbReference>
<evidence type="ECO:0000256" key="5">
    <source>
        <dbReference type="ARBA" id="ARBA00023180"/>
    </source>
</evidence>
<feature type="domain" description="Peptidase S1" evidence="10">
    <location>
        <begin position="629"/>
        <end position="862"/>
    </location>
</feature>
<evidence type="ECO:0000259" key="11">
    <source>
        <dbReference type="PROSITE" id="PS50287"/>
    </source>
</evidence>
<dbReference type="InterPro" id="IPR036772">
    <property type="entry name" value="SRCR-like_dom_sf"/>
</dbReference>
<feature type="domain" description="SRCR" evidence="11">
    <location>
        <begin position="520"/>
        <end position="618"/>
    </location>
</feature>
<evidence type="ECO:0000313" key="13">
    <source>
        <dbReference type="Proteomes" id="UP000322234"/>
    </source>
</evidence>
<dbReference type="Pfam" id="PF00089">
    <property type="entry name" value="Trypsin"/>
    <property type="match status" value="1"/>
</dbReference>
<dbReference type="PROSITE" id="PS50240">
    <property type="entry name" value="TRYPSIN_DOM"/>
    <property type="match status" value="1"/>
</dbReference>
<protein>
    <recommendedName>
        <fullName evidence="14">Transmembrane protease serine 13</fullName>
    </recommendedName>
</protein>
<organism evidence="12 13">
    <name type="scientific">Bos mutus</name>
    <name type="common">wild yak</name>
    <dbReference type="NCBI Taxonomy" id="72004"/>
    <lineage>
        <taxon>Eukaryota</taxon>
        <taxon>Metazoa</taxon>
        <taxon>Chordata</taxon>
        <taxon>Craniata</taxon>
        <taxon>Vertebrata</taxon>
        <taxon>Euteleostomi</taxon>
        <taxon>Mammalia</taxon>
        <taxon>Eutheria</taxon>
        <taxon>Laurasiatheria</taxon>
        <taxon>Artiodactyla</taxon>
        <taxon>Ruminantia</taxon>
        <taxon>Pecora</taxon>
        <taxon>Bovidae</taxon>
        <taxon>Bovinae</taxon>
        <taxon>Bos</taxon>
    </lineage>
</organism>
<dbReference type="InterPro" id="IPR001254">
    <property type="entry name" value="Trypsin_dom"/>
</dbReference>
<dbReference type="SMART" id="SM00020">
    <property type="entry name" value="Tryp_SPc"/>
    <property type="match status" value="1"/>
</dbReference>
<keyword evidence="5" id="KW-0325">Glycoprotein</keyword>
<dbReference type="AlphaFoldDB" id="A0A6B0QWU9"/>
<dbReference type="Pfam" id="PF15494">
    <property type="entry name" value="SRCR_2"/>
    <property type="match status" value="1"/>
</dbReference>
<dbReference type="SUPFAM" id="SSF50494">
    <property type="entry name" value="Trypsin-like serine proteases"/>
    <property type="match status" value="1"/>
</dbReference>
<dbReference type="InterPro" id="IPR043504">
    <property type="entry name" value="Peptidase_S1_PA_chymotrypsin"/>
</dbReference>
<dbReference type="PANTHER" id="PTHR24252:SF27">
    <property type="entry name" value="TRANSMEMBRANE PROTEASE SERINE 3-LIKE"/>
    <property type="match status" value="1"/>
</dbReference>
<keyword evidence="9" id="KW-0472">Membrane</keyword>
<evidence type="ECO:0000256" key="4">
    <source>
        <dbReference type="ARBA" id="ARBA00023157"/>
    </source>
</evidence>
<keyword evidence="1 7" id="KW-0645">Protease</keyword>
<dbReference type="PROSITE" id="PS50287">
    <property type="entry name" value="SRCR_2"/>
    <property type="match status" value="1"/>
</dbReference>
<dbReference type="CDD" id="cd00190">
    <property type="entry name" value="Tryp_SPc"/>
    <property type="match status" value="1"/>
</dbReference>
<dbReference type="GO" id="GO:0006508">
    <property type="term" value="P:proteolysis"/>
    <property type="evidence" value="ECO:0007669"/>
    <property type="project" value="UniProtKB-KW"/>
</dbReference>
<dbReference type="FunFam" id="2.40.10.10:FF:000003">
    <property type="entry name" value="Transmembrane serine protease 3"/>
    <property type="match status" value="1"/>
</dbReference>
<feature type="compositionally biased region" description="Low complexity" evidence="8">
    <location>
        <begin position="388"/>
        <end position="418"/>
    </location>
</feature>
<dbReference type="EMBL" id="VBQZ03000007">
    <property type="protein sequence ID" value="MXQ81532.1"/>
    <property type="molecule type" value="Genomic_DNA"/>
</dbReference>
<evidence type="ECO:0000256" key="2">
    <source>
        <dbReference type="ARBA" id="ARBA00022801"/>
    </source>
</evidence>
<evidence type="ECO:0000256" key="3">
    <source>
        <dbReference type="ARBA" id="ARBA00022825"/>
    </source>
</evidence>
<feature type="region of interest" description="Disordered" evidence="8">
    <location>
        <begin position="374"/>
        <end position="418"/>
    </location>
</feature>
<evidence type="ECO:0000256" key="9">
    <source>
        <dbReference type="SAM" id="Phobius"/>
    </source>
</evidence>
<evidence type="ECO:0000256" key="6">
    <source>
        <dbReference type="PROSITE-ProRule" id="PRU00196"/>
    </source>
</evidence>
<feature type="transmembrane region" description="Helical" evidence="9">
    <location>
        <begin position="469"/>
        <end position="492"/>
    </location>
</feature>
<dbReference type="InterPro" id="IPR018114">
    <property type="entry name" value="TRYPSIN_HIS"/>
</dbReference>
<accession>A0A6B0QWU9</accession>
<dbReference type="SUPFAM" id="SSF56487">
    <property type="entry name" value="SRCR-like"/>
    <property type="match status" value="1"/>
</dbReference>
<evidence type="ECO:0000256" key="1">
    <source>
        <dbReference type="ARBA" id="ARBA00022670"/>
    </source>
</evidence>
<dbReference type="SMART" id="SM00202">
    <property type="entry name" value="SR"/>
    <property type="match status" value="1"/>
</dbReference>
<evidence type="ECO:0008006" key="14">
    <source>
        <dbReference type="Google" id="ProtNLM"/>
    </source>
</evidence>
<evidence type="ECO:0000256" key="7">
    <source>
        <dbReference type="RuleBase" id="RU363034"/>
    </source>
</evidence>
<gene>
    <name evidence="12" type="ORF">E5288_WYG005973</name>
</gene>